<dbReference type="Gene3D" id="2.40.50.100">
    <property type="match status" value="1"/>
</dbReference>
<feature type="region of interest" description="Disordered" evidence="1">
    <location>
        <begin position="346"/>
        <end position="370"/>
    </location>
</feature>
<evidence type="ECO:0000313" key="3">
    <source>
        <dbReference type="Proteomes" id="UP000609651"/>
    </source>
</evidence>
<sequence>MGVTALPDPASGQGDRRSSRNDARTTSREPEKDGEVVIRRQAVFPRDPRPYQFGLHLEPSKKVTLVAPGLGTVASVIAEPGKEANSAAELVTLDSEEQDLEVARAEALLDVARAAEGPGAAASVRAAQAALDLVKLRASRRSVRAPFAGTVYEVHVVSGQPVRPGDPLVTLADASELVAMIPIDRSPAEPAPDAAPGTPPPPAPKVGDTTTISVEGSDAEATITALLPLGERFEPVRDLVASPALARVTLPGDRFRDGQTVYVPILPRDPVAEVPTEALLPAADGGRLVQVVRENVVRDLSVRLLGRVGEGRAFLSGPFAKGDEVILSSSRDLPDGTVLAAAANPLLPSDPEESSTGRPSTGAGGGRIGF</sequence>
<feature type="region of interest" description="Disordered" evidence="1">
    <location>
        <begin position="186"/>
        <end position="211"/>
    </location>
</feature>
<dbReference type="PANTHER" id="PTHR30469">
    <property type="entry name" value="MULTIDRUG RESISTANCE PROTEIN MDTA"/>
    <property type="match status" value="1"/>
</dbReference>
<dbReference type="PANTHER" id="PTHR30469:SF15">
    <property type="entry name" value="HLYD FAMILY OF SECRETION PROTEINS"/>
    <property type="match status" value="1"/>
</dbReference>
<evidence type="ECO:0000313" key="2">
    <source>
        <dbReference type="EMBL" id="NNJ26792.1"/>
    </source>
</evidence>
<comment type="caution">
    <text evidence="2">The sequence shown here is derived from an EMBL/GenBank/DDBJ whole genome shotgun (WGS) entry which is preliminary data.</text>
</comment>
<proteinExistence type="predicted"/>
<dbReference type="Proteomes" id="UP000609651">
    <property type="component" value="Unassembled WGS sequence"/>
</dbReference>
<dbReference type="Gene3D" id="1.10.287.470">
    <property type="entry name" value="Helix hairpin bin"/>
    <property type="match status" value="1"/>
</dbReference>
<evidence type="ECO:0008006" key="4">
    <source>
        <dbReference type="Google" id="ProtNLM"/>
    </source>
</evidence>
<evidence type="ECO:0000256" key="1">
    <source>
        <dbReference type="SAM" id="MobiDB-lite"/>
    </source>
</evidence>
<dbReference type="Gene3D" id="2.40.30.170">
    <property type="match status" value="1"/>
</dbReference>
<organism evidence="2 3">
    <name type="scientific">Alienimonas chondri</name>
    <dbReference type="NCBI Taxonomy" id="2681879"/>
    <lineage>
        <taxon>Bacteria</taxon>
        <taxon>Pseudomonadati</taxon>
        <taxon>Planctomycetota</taxon>
        <taxon>Planctomycetia</taxon>
        <taxon>Planctomycetales</taxon>
        <taxon>Planctomycetaceae</taxon>
        <taxon>Alienimonas</taxon>
    </lineage>
</organism>
<dbReference type="Gene3D" id="2.40.420.20">
    <property type="match status" value="1"/>
</dbReference>
<reference evidence="2 3" key="1">
    <citation type="journal article" date="2020" name="Syst. Appl. Microbiol.">
        <title>Alienimonas chondri sp. nov., a novel planctomycete isolated from the biofilm of the red alga Chondrus crispus.</title>
        <authorList>
            <person name="Vitorino I."/>
            <person name="Albuquerque L."/>
            <person name="Wiegand S."/>
            <person name="Kallscheuer N."/>
            <person name="da Costa M.S."/>
            <person name="Lobo-da-Cunha A."/>
            <person name="Jogler C."/>
            <person name="Lage O.M."/>
        </authorList>
    </citation>
    <scope>NUCLEOTIDE SEQUENCE [LARGE SCALE GENOMIC DNA]</scope>
    <source>
        <strain evidence="2 3">LzC2</strain>
    </source>
</reference>
<protein>
    <recommendedName>
        <fullName evidence="4">HlyD family efflux transporter periplasmic adaptor subunit</fullName>
    </recommendedName>
</protein>
<gene>
    <name evidence="2" type="ORF">LzC2_28850</name>
</gene>
<feature type="region of interest" description="Disordered" evidence="1">
    <location>
        <begin position="1"/>
        <end position="41"/>
    </location>
</feature>
<name>A0ABX1VHS0_9PLAN</name>
<dbReference type="EMBL" id="WTPX01000098">
    <property type="protein sequence ID" value="NNJ26792.1"/>
    <property type="molecule type" value="Genomic_DNA"/>
</dbReference>
<accession>A0ABX1VHS0</accession>
<dbReference type="SUPFAM" id="SSF111369">
    <property type="entry name" value="HlyD-like secretion proteins"/>
    <property type="match status" value="1"/>
</dbReference>
<keyword evidence="3" id="KW-1185">Reference proteome</keyword>
<feature type="compositionally biased region" description="Basic and acidic residues" evidence="1">
    <location>
        <begin position="14"/>
        <end position="38"/>
    </location>
</feature>